<accession>B4HAS9</accession>
<feature type="region of interest" description="Disordered" evidence="1">
    <location>
        <begin position="47"/>
        <end position="69"/>
    </location>
</feature>
<dbReference type="HOGENOM" id="CLU_2778560_0_0_1"/>
<evidence type="ECO:0000256" key="1">
    <source>
        <dbReference type="SAM" id="MobiDB-lite"/>
    </source>
</evidence>
<reference evidence="2 3" key="1">
    <citation type="journal article" date="2007" name="Nature">
        <title>Evolution of genes and genomes on the Drosophila phylogeny.</title>
        <authorList>
            <consortium name="Drosophila 12 Genomes Consortium"/>
            <person name="Clark A.G."/>
            <person name="Eisen M.B."/>
            <person name="Smith D.R."/>
            <person name="Bergman C.M."/>
            <person name="Oliver B."/>
            <person name="Markow T.A."/>
            <person name="Kaufman T.C."/>
            <person name="Kellis M."/>
            <person name="Gelbart W."/>
            <person name="Iyer V.N."/>
            <person name="Pollard D.A."/>
            <person name="Sackton T.B."/>
            <person name="Larracuente A.M."/>
            <person name="Singh N.D."/>
            <person name="Abad J.P."/>
            <person name="Abt D.N."/>
            <person name="Adryan B."/>
            <person name="Aguade M."/>
            <person name="Akashi H."/>
            <person name="Anderson W.W."/>
            <person name="Aquadro C.F."/>
            <person name="Ardell D.H."/>
            <person name="Arguello R."/>
            <person name="Artieri C.G."/>
            <person name="Barbash D.A."/>
            <person name="Barker D."/>
            <person name="Barsanti P."/>
            <person name="Batterham P."/>
            <person name="Batzoglou S."/>
            <person name="Begun D."/>
            <person name="Bhutkar A."/>
            <person name="Blanco E."/>
            <person name="Bosak S.A."/>
            <person name="Bradley R.K."/>
            <person name="Brand A.D."/>
            <person name="Brent M.R."/>
            <person name="Brooks A.N."/>
            <person name="Brown R.H."/>
            <person name="Butlin R.K."/>
            <person name="Caggese C."/>
            <person name="Calvi B.R."/>
            <person name="Bernardo de Carvalho A."/>
            <person name="Caspi A."/>
            <person name="Castrezana S."/>
            <person name="Celniker S.E."/>
            <person name="Chang J.L."/>
            <person name="Chapple C."/>
            <person name="Chatterji S."/>
            <person name="Chinwalla A."/>
            <person name="Civetta A."/>
            <person name="Clifton S.W."/>
            <person name="Comeron J.M."/>
            <person name="Costello J.C."/>
            <person name="Coyne J.A."/>
            <person name="Daub J."/>
            <person name="David R.G."/>
            <person name="Delcher A.L."/>
            <person name="Delehaunty K."/>
            <person name="Do C.B."/>
            <person name="Ebling H."/>
            <person name="Edwards K."/>
            <person name="Eickbush T."/>
            <person name="Evans J.D."/>
            <person name="Filipski A."/>
            <person name="Findeiss S."/>
            <person name="Freyhult E."/>
            <person name="Fulton L."/>
            <person name="Fulton R."/>
            <person name="Garcia A.C."/>
            <person name="Gardiner A."/>
            <person name="Garfield D.A."/>
            <person name="Garvin B.E."/>
            <person name="Gibson G."/>
            <person name="Gilbert D."/>
            <person name="Gnerre S."/>
            <person name="Godfrey J."/>
            <person name="Good R."/>
            <person name="Gotea V."/>
            <person name="Gravely B."/>
            <person name="Greenberg A.J."/>
            <person name="Griffiths-Jones S."/>
            <person name="Gross S."/>
            <person name="Guigo R."/>
            <person name="Gustafson E.A."/>
            <person name="Haerty W."/>
            <person name="Hahn M.W."/>
            <person name="Halligan D.L."/>
            <person name="Halpern A.L."/>
            <person name="Halter G.M."/>
            <person name="Han M.V."/>
            <person name="Heger A."/>
            <person name="Hillier L."/>
            <person name="Hinrichs A.S."/>
            <person name="Holmes I."/>
            <person name="Hoskins R.A."/>
            <person name="Hubisz M.J."/>
            <person name="Hultmark D."/>
            <person name="Huntley M.A."/>
            <person name="Jaffe D.B."/>
            <person name="Jagadeeshan S."/>
            <person name="Jeck W.R."/>
            <person name="Johnson J."/>
            <person name="Jones C.D."/>
            <person name="Jordan W.C."/>
            <person name="Karpen G.H."/>
            <person name="Kataoka E."/>
            <person name="Keightley P.D."/>
            <person name="Kheradpour P."/>
            <person name="Kirkness E.F."/>
            <person name="Koerich L.B."/>
            <person name="Kristiansen K."/>
            <person name="Kudrna D."/>
            <person name="Kulathinal R.J."/>
            <person name="Kumar S."/>
            <person name="Kwok R."/>
            <person name="Lander E."/>
            <person name="Langley C.H."/>
            <person name="Lapoint R."/>
            <person name="Lazzaro B.P."/>
            <person name="Lee S.J."/>
            <person name="Levesque L."/>
            <person name="Li R."/>
            <person name="Lin C.F."/>
            <person name="Lin M.F."/>
            <person name="Lindblad-Toh K."/>
            <person name="Llopart A."/>
            <person name="Long M."/>
            <person name="Low L."/>
            <person name="Lozovsky E."/>
            <person name="Lu J."/>
            <person name="Luo M."/>
            <person name="Machado C.A."/>
            <person name="Makalowski W."/>
            <person name="Marzo M."/>
            <person name="Matsuda M."/>
            <person name="Matzkin L."/>
            <person name="McAllister B."/>
            <person name="McBride C.S."/>
            <person name="McKernan B."/>
            <person name="McKernan K."/>
            <person name="Mendez-Lago M."/>
            <person name="Minx P."/>
            <person name="Mollenhauer M.U."/>
            <person name="Montooth K."/>
            <person name="Mount S.M."/>
            <person name="Mu X."/>
            <person name="Myers E."/>
            <person name="Negre B."/>
            <person name="Newfeld S."/>
            <person name="Nielsen R."/>
            <person name="Noor M.A."/>
            <person name="O'Grady P."/>
            <person name="Pachter L."/>
            <person name="Papaceit M."/>
            <person name="Parisi M.J."/>
            <person name="Parisi M."/>
            <person name="Parts L."/>
            <person name="Pedersen J.S."/>
            <person name="Pesole G."/>
            <person name="Phillippy A.M."/>
            <person name="Ponting C.P."/>
            <person name="Pop M."/>
            <person name="Porcelli D."/>
            <person name="Powell J.R."/>
            <person name="Prohaska S."/>
            <person name="Pruitt K."/>
            <person name="Puig M."/>
            <person name="Quesneville H."/>
            <person name="Ram K.R."/>
            <person name="Rand D."/>
            <person name="Rasmussen M.D."/>
            <person name="Reed L.K."/>
            <person name="Reenan R."/>
            <person name="Reily A."/>
            <person name="Remington K.A."/>
            <person name="Rieger T.T."/>
            <person name="Ritchie M.G."/>
            <person name="Robin C."/>
            <person name="Rogers Y.H."/>
            <person name="Rohde C."/>
            <person name="Rozas J."/>
            <person name="Rubenfield M.J."/>
            <person name="Ruiz A."/>
            <person name="Russo S."/>
            <person name="Salzberg S.L."/>
            <person name="Sanchez-Gracia A."/>
            <person name="Saranga D.J."/>
            <person name="Sato H."/>
            <person name="Schaeffer S.W."/>
            <person name="Schatz M.C."/>
            <person name="Schlenke T."/>
            <person name="Schwartz R."/>
            <person name="Segarra C."/>
            <person name="Singh R.S."/>
            <person name="Sirot L."/>
            <person name="Sirota M."/>
            <person name="Sisneros N.B."/>
            <person name="Smith C.D."/>
            <person name="Smith T.F."/>
            <person name="Spieth J."/>
            <person name="Stage D.E."/>
            <person name="Stark A."/>
            <person name="Stephan W."/>
            <person name="Strausberg R.L."/>
            <person name="Strempel S."/>
            <person name="Sturgill D."/>
            <person name="Sutton G."/>
            <person name="Sutton G.G."/>
            <person name="Tao W."/>
            <person name="Teichmann S."/>
            <person name="Tobari Y.N."/>
            <person name="Tomimura Y."/>
            <person name="Tsolas J.M."/>
            <person name="Valente V.L."/>
            <person name="Venter E."/>
            <person name="Venter J.C."/>
            <person name="Vicario S."/>
            <person name="Vieira F.G."/>
            <person name="Vilella A.J."/>
            <person name="Villasante A."/>
            <person name="Walenz B."/>
            <person name="Wang J."/>
            <person name="Wasserman M."/>
            <person name="Watts T."/>
            <person name="Wilson D."/>
            <person name="Wilson R.K."/>
            <person name="Wing R.A."/>
            <person name="Wolfner M.F."/>
            <person name="Wong A."/>
            <person name="Wong G.K."/>
            <person name="Wu C.I."/>
            <person name="Wu G."/>
            <person name="Yamamoto D."/>
            <person name="Yang H.P."/>
            <person name="Yang S.P."/>
            <person name="Yorke J.A."/>
            <person name="Yoshida K."/>
            <person name="Zdobnov E."/>
            <person name="Zhang P."/>
            <person name="Zhang Y."/>
            <person name="Zimin A.V."/>
            <person name="Baldwin J."/>
            <person name="Abdouelleil A."/>
            <person name="Abdulkadir J."/>
            <person name="Abebe A."/>
            <person name="Abera B."/>
            <person name="Abreu J."/>
            <person name="Acer S.C."/>
            <person name="Aftuck L."/>
            <person name="Alexander A."/>
            <person name="An P."/>
            <person name="Anderson E."/>
            <person name="Anderson S."/>
            <person name="Arachi H."/>
            <person name="Azer M."/>
            <person name="Bachantsang P."/>
            <person name="Barry A."/>
            <person name="Bayul T."/>
            <person name="Berlin A."/>
            <person name="Bessette D."/>
            <person name="Bloom T."/>
            <person name="Blye J."/>
            <person name="Boguslavskiy L."/>
            <person name="Bonnet C."/>
            <person name="Boukhgalter B."/>
            <person name="Bourzgui I."/>
            <person name="Brown A."/>
            <person name="Cahill P."/>
            <person name="Channer S."/>
            <person name="Cheshatsang Y."/>
            <person name="Chuda L."/>
            <person name="Citroen M."/>
            <person name="Collymore A."/>
            <person name="Cooke P."/>
            <person name="Costello M."/>
            <person name="D'Aco K."/>
            <person name="Daza R."/>
            <person name="De Haan G."/>
            <person name="DeGray S."/>
            <person name="DeMaso C."/>
            <person name="Dhargay N."/>
            <person name="Dooley K."/>
            <person name="Dooley E."/>
            <person name="Doricent M."/>
            <person name="Dorje P."/>
            <person name="Dorjee K."/>
            <person name="Dupes A."/>
            <person name="Elong R."/>
            <person name="Falk J."/>
            <person name="Farina A."/>
            <person name="Faro S."/>
            <person name="Ferguson D."/>
            <person name="Fisher S."/>
            <person name="Foley C.D."/>
            <person name="Franke A."/>
            <person name="Friedrich D."/>
            <person name="Gadbois L."/>
            <person name="Gearin G."/>
            <person name="Gearin C.R."/>
            <person name="Giannoukos G."/>
            <person name="Goode T."/>
            <person name="Graham J."/>
            <person name="Grandbois E."/>
            <person name="Grewal S."/>
            <person name="Gyaltsen K."/>
            <person name="Hafez N."/>
            <person name="Hagos B."/>
            <person name="Hall J."/>
            <person name="Henson C."/>
            <person name="Hollinger A."/>
            <person name="Honan T."/>
            <person name="Huard M.D."/>
            <person name="Hughes L."/>
            <person name="Hurhula B."/>
            <person name="Husby M.E."/>
            <person name="Kamat A."/>
            <person name="Kanga B."/>
            <person name="Kashin S."/>
            <person name="Khazanovich D."/>
            <person name="Kisner P."/>
            <person name="Lance K."/>
            <person name="Lara M."/>
            <person name="Lee W."/>
            <person name="Lennon N."/>
            <person name="Letendre F."/>
            <person name="LeVine R."/>
            <person name="Lipovsky A."/>
            <person name="Liu X."/>
            <person name="Liu J."/>
            <person name="Liu S."/>
            <person name="Lokyitsang T."/>
            <person name="Lokyitsang Y."/>
            <person name="Lubonja R."/>
            <person name="Lui A."/>
            <person name="MacDonald P."/>
            <person name="Magnisalis V."/>
            <person name="Maru K."/>
            <person name="Matthews C."/>
            <person name="McCusker W."/>
            <person name="McDonough S."/>
            <person name="Mehta T."/>
            <person name="Meldrim J."/>
            <person name="Meneus L."/>
            <person name="Mihai O."/>
            <person name="Mihalev A."/>
            <person name="Mihova T."/>
            <person name="Mittelman R."/>
            <person name="Mlenga V."/>
            <person name="Montmayeur A."/>
            <person name="Mulrain L."/>
            <person name="Navidi A."/>
            <person name="Naylor J."/>
            <person name="Negash T."/>
            <person name="Nguyen T."/>
            <person name="Nguyen N."/>
            <person name="Nicol R."/>
            <person name="Norbu C."/>
            <person name="Norbu N."/>
            <person name="Novod N."/>
            <person name="O'Neill B."/>
            <person name="Osman S."/>
            <person name="Markiewicz E."/>
            <person name="Oyono O.L."/>
            <person name="Patti C."/>
            <person name="Phunkhang P."/>
            <person name="Pierre F."/>
            <person name="Priest M."/>
            <person name="Raghuraman S."/>
            <person name="Rege F."/>
            <person name="Reyes R."/>
            <person name="Rise C."/>
            <person name="Rogov P."/>
            <person name="Ross K."/>
            <person name="Ryan E."/>
            <person name="Settipalli S."/>
            <person name="Shea T."/>
            <person name="Sherpa N."/>
            <person name="Shi L."/>
            <person name="Shih D."/>
            <person name="Sparrow T."/>
            <person name="Spaulding J."/>
            <person name="Stalker J."/>
            <person name="Stange-Thomann N."/>
            <person name="Stavropoulos S."/>
            <person name="Stone C."/>
            <person name="Strader C."/>
            <person name="Tesfaye S."/>
            <person name="Thomson T."/>
            <person name="Thoulutsang Y."/>
            <person name="Thoulutsang D."/>
            <person name="Topham K."/>
            <person name="Topping I."/>
            <person name="Tsamla T."/>
            <person name="Vassiliev H."/>
            <person name="Vo A."/>
            <person name="Wangchuk T."/>
            <person name="Wangdi T."/>
            <person name="Weiand M."/>
            <person name="Wilkinson J."/>
            <person name="Wilson A."/>
            <person name="Yadav S."/>
            <person name="Young G."/>
            <person name="Yu Q."/>
            <person name="Zembek L."/>
            <person name="Zhong D."/>
            <person name="Zimmer A."/>
            <person name="Zwirko Z."/>
            <person name="Jaffe D.B."/>
            <person name="Alvarez P."/>
            <person name="Brockman W."/>
            <person name="Butler J."/>
            <person name="Chin C."/>
            <person name="Gnerre S."/>
            <person name="Grabherr M."/>
            <person name="Kleber M."/>
            <person name="Mauceli E."/>
            <person name="MacCallum I."/>
        </authorList>
    </citation>
    <scope>NUCLEOTIDE SEQUENCE [LARGE SCALE GENOMIC DNA]</scope>
    <source>
        <strain evidence="3">MSH-3 / Tucson 14011-0111.49</strain>
    </source>
</reference>
<keyword evidence="3" id="KW-1185">Reference proteome</keyword>
<protein>
    <submittedName>
        <fullName evidence="2">GL21287</fullName>
    </submittedName>
</protein>
<evidence type="ECO:0000313" key="3">
    <source>
        <dbReference type="Proteomes" id="UP000008744"/>
    </source>
</evidence>
<name>B4HAS9_DROPE</name>
<organism evidence="3">
    <name type="scientific">Drosophila persimilis</name>
    <name type="common">Fruit fly</name>
    <dbReference type="NCBI Taxonomy" id="7234"/>
    <lineage>
        <taxon>Eukaryota</taxon>
        <taxon>Metazoa</taxon>
        <taxon>Ecdysozoa</taxon>
        <taxon>Arthropoda</taxon>
        <taxon>Hexapoda</taxon>
        <taxon>Insecta</taxon>
        <taxon>Pterygota</taxon>
        <taxon>Neoptera</taxon>
        <taxon>Endopterygota</taxon>
        <taxon>Diptera</taxon>
        <taxon>Brachycera</taxon>
        <taxon>Muscomorpha</taxon>
        <taxon>Ephydroidea</taxon>
        <taxon>Drosophilidae</taxon>
        <taxon>Drosophila</taxon>
        <taxon>Sophophora</taxon>
    </lineage>
</organism>
<dbReference type="Proteomes" id="UP000008744">
    <property type="component" value="Unassembled WGS sequence"/>
</dbReference>
<evidence type="ECO:0000313" key="2">
    <source>
        <dbReference type="EMBL" id="EDW37711.1"/>
    </source>
</evidence>
<proteinExistence type="predicted"/>
<dbReference type="AlphaFoldDB" id="B4HAS9"/>
<gene>
    <name evidence="2" type="primary">Dper\GL21287</name>
    <name evidence="2" type="ORF">Dper_GL21287</name>
</gene>
<sequence length="69" mass="7876">MHIYKIYEYEYEYKYACVPPNWGKNCRPPPLQPVPGTQSVALNRKSSAFHKRTDGPMGGGSQTDRNCKL</sequence>
<dbReference type="EMBL" id="CH479244">
    <property type="protein sequence ID" value="EDW37711.1"/>
    <property type="molecule type" value="Genomic_DNA"/>
</dbReference>